<evidence type="ECO:0000313" key="1">
    <source>
        <dbReference type="EMBL" id="MCV7229699.1"/>
    </source>
</evidence>
<sequence>MAVGALLVATALAGCGAGQISQTATQEPAVNGTVGTVKNITLRNVHIQAVEKGDALEPGQDVDLMFIASNLSPDSGDKLVGITSDVGAVTLTGSGEIPPSGVLVVGSPDGVTALSSVEGAAAADASVELSRPIRNGLTYSFTFTFAKAGETTLSVPISAGNAPRQGAATEAH</sequence>
<dbReference type="InterPro" id="IPR007410">
    <property type="entry name" value="LpqE-like"/>
</dbReference>
<reference evidence="1 2" key="1">
    <citation type="journal article" date="2022" name="BMC Genomics">
        <title>Comparative genome analysis of mycobacteria focusing on tRNA and non-coding RNA.</title>
        <authorList>
            <person name="Behra P.R.K."/>
            <person name="Pettersson B.M.F."/>
            <person name="Ramesh M."/>
            <person name="Das S."/>
            <person name="Dasgupta S."/>
            <person name="Kirsebom L.A."/>
        </authorList>
    </citation>
    <scope>NUCLEOTIDE SEQUENCE [LARGE SCALE GENOMIC DNA]</scope>
    <source>
        <strain evidence="1 2">DSM 44078</strain>
    </source>
</reference>
<dbReference type="Pfam" id="PF04314">
    <property type="entry name" value="PCuAC"/>
    <property type="match status" value="1"/>
</dbReference>
<organism evidence="1 2">
    <name type="scientific">Mycolicibacterium komossense</name>
    <dbReference type="NCBI Taxonomy" id="1779"/>
    <lineage>
        <taxon>Bacteria</taxon>
        <taxon>Bacillati</taxon>
        <taxon>Actinomycetota</taxon>
        <taxon>Actinomycetes</taxon>
        <taxon>Mycobacteriales</taxon>
        <taxon>Mycobacteriaceae</taxon>
        <taxon>Mycolicibacterium</taxon>
    </lineage>
</organism>
<gene>
    <name evidence="1" type="ORF">H7J73_27180</name>
</gene>
<evidence type="ECO:0008006" key="3">
    <source>
        <dbReference type="Google" id="ProtNLM"/>
    </source>
</evidence>
<evidence type="ECO:0000313" key="2">
    <source>
        <dbReference type="Proteomes" id="UP001526201"/>
    </source>
</evidence>
<dbReference type="Proteomes" id="UP001526201">
    <property type="component" value="Unassembled WGS sequence"/>
</dbReference>
<keyword evidence="2" id="KW-1185">Reference proteome</keyword>
<name>A0ABT3CJS8_9MYCO</name>
<dbReference type="EMBL" id="JACKTY010000046">
    <property type="protein sequence ID" value="MCV7229699.1"/>
    <property type="molecule type" value="Genomic_DNA"/>
</dbReference>
<proteinExistence type="predicted"/>
<comment type="caution">
    <text evidence="1">The sequence shown here is derived from an EMBL/GenBank/DDBJ whole genome shotgun (WGS) entry which is preliminary data.</text>
</comment>
<accession>A0ABT3CJS8</accession>
<protein>
    <recommendedName>
        <fullName evidence="3">Lipoprotein LpqE</fullName>
    </recommendedName>
</protein>